<name>A0A917EY88_9MICO</name>
<evidence type="ECO:0000256" key="1">
    <source>
        <dbReference type="ARBA" id="ARBA00004370"/>
    </source>
</evidence>
<dbReference type="InterPro" id="IPR012338">
    <property type="entry name" value="Beta-lactam/transpept-like"/>
</dbReference>
<dbReference type="PANTHER" id="PTHR30627:SF1">
    <property type="entry name" value="PEPTIDOGLYCAN D,D-TRANSPEPTIDASE FTSI"/>
    <property type="match status" value="1"/>
</dbReference>
<dbReference type="InterPro" id="IPR001460">
    <property type="entry name" value="PCN-bd_Tpept"/>
</dbReference>
<dbReference type="EMBL" id="BMGP01000005">
    <property type="protein sequence ID" value="GGF33461.1"/>
    <property type="molecule type" value="Genomic_DNA"/>
</dbReference>
<dbReference type="Pfam" id="PF03717">
    <property type="entry name" value="PBP_dimer"/>
    <property type="match status" value="1"/>
</dbReference>
<evidence type="ECO:0000259" key="4">
    <source>
        <dbReference type="Pfam" id="PF00905"/>
    </source>
</evidence>
<keyword evidence="3" id="KW-0472">Membrane</keyword>
<dbReference type="GO" id="GO:0071555">
    <property type="term" value="P:cell wall organization"/>
    <property type="evidence" value="ECO:0007669"/>
    <property type="project" value="TreeGrafter"/>
</dbReference>
<proteinExistence type="inferred from homology"/>
<comment type="similarity">
    <text evidence="2">Belongs to the transpeptidase family.</text>
</comment>
<evidence type="ECO:0000256" key="3">
    <source>
        <dbReference type="ARBA" id="ARBA00023136"/>
    </source>
</evidence>
<keyword evidence="6" id="KW-0131">Cell cycle</keyword>
<dbReference type="InterPro" id="IPR005311">
    <property type="entry name" value="PBP_dimer"/>
</dbReference>
<accession>A0A917EY88</accession>
<dbReference type="Gene3D" id="3.90.1310.10">
    <property type="entry name" value="Penicillin-binding protein 2a (Domain 2)"/>
    <property type="match status" value="1"/>
</dbReference>
<comment type="caution">
    <text evidence="6">The sequence shown here is derived from an EMBL/GenBank/DDBJ whole genome shotgun (WGS) entry which is preliminary data.</text>
</comment>
<gene>
    <name evidence="6" type="ORF">GCM10011399_28240</name>
</gene>
<feature type="domain" description="Penicillin-binding protein transpeptidase" evidence="4">
    <location>
        <begin position="249"/>
        <end position="555"/>
    </location>
</feature>
<dbReference type="InterPro" id="IPR036138">
    <property type="entry name" value="PBP_dimer_sf"/>
</dbReference>
<dbReference type="PANTHER" id="PTHR30627">
    <property type="entry name" value="PEPTIDOGLYCAN D,D-TRANSPEPTIDASE"/>
    <property type="match status" value="1"/>
</dbReference>
<dbReference type="GO" id="GO:0051301">
    <property type="term" value="P:cell division"/>
    <property type="evidence" value="ECO:0007669"/>
    <property type="project" value="UniProtKB-KW"/>
</dbReference>
<comment type="subcellular location">
    <subcellularLocation>
        <location evidence="1">Membrane</location>
    </subcellularLocation>
</comment>
<dbReference type="GO" id="GO:0008658">
    <property type="term" value="F:penicillin binding"/>
    <property type="evidence" value="ECO:0007669"/>
    <property type="project" value="InterPro"/>
</dbReference>
<dbReference type="SUPFAM" id="SSF56519">
    <property type="entry name" value="Penicillin binding protein dimerisation domain"/>
    <property type="match status" value="1"/>
</dbReference>
<protein>
    <submittedName>
        <fullName evidence="6">Cell division protein FtsI</fullName>
    </submittedName>
</protein>
<sequence length="578" mass="60706">MVITAIVAVLVVRLVDIQVVQADSLNQQAYQTLSVPQSIYGSRGDIVDANGTVLATTVIRYNITASPKDVADFTPLDPTTGASEADVTPVQAAAEIAAITGQTPDAVYGLLTADKTSSYAMIIKDVNLDQYNAIKALQIPWLYYETDPQRVYPNGSVAGNLVGYMGTDANGNVTGTGGLEEKENQCLAGSDGEQTYEKGADGVAIPNTLVVDKQPVNGGTVQTTIDSDLQYYSQQILAQQVTSTGAQWGSVVVEEVKTGKLLAVAQYPTADPNNLDATDPHYWGATAFSDPFEPGSTFKSESAAALIDSGKATPASQVLTPYKYTAPGGAVITDSEGHDPEPWTLTGVIQQSSNVGISILSAMLTPQQRYDYMKKFHLGEKTEVDFPGESEGILGDPNAWDEQTLYNSSFGQGVTTTAAQIASIYQTLGNGGVRMPVQLVSGCKAADGTMTEVPSSQGEQVVSSTAAQETVNMMESVVQGGYAASLLKIPGYNIAAKTGTAEVSDGQGAYGGGYLTSVAGVAPAEAPQYVVSVNLMKPVTIEDGSAAAPVFQKIMSQVLQKYRVLPSTTPPVNYPTSY</sequence>
<dbReference type="InterPro" id="IPR050515">
    <property type="entry name" value="Beta-lactam/transpept"/>
</dbReference>
<evidence type="ECO:0000313" key="7">
    <source>
        <dbReference type="Proteomes" id="UP000598775"/>
    </source>
</evidence>
<reference evidence="6 7" key="1">
    <citation type="journal article" date="2014" name="Int. J. Syst. Evol. Microbiol.">
        <title>Complete genome sequence of Corynebacterium casei LMG S-19264T (=DSM 44701T), isolated from a smear-ripened cheese.</title>
        <authorList>
            <consortium name="US DOE Joint Genome Institute (JGI-PGF)"/>
            <person name="Walter F."/>
            <person name="Albersmeier A."/>
            <person name="Kalinowski J."/>
            <person name="Ruckert C."/>
        </authorList>
    </citation>
    <scope>NUCLEOTIDE SEQUENCE [LARGE SCALE GENOMIC DNA]</scope>
    <source>
        <strain evidence="6 7">CGMCC 1.12976</strain>
    </source>
</reference>
<evidence type="ECO:0000259" key="5">
    <source>
        <dbReference type="Pfam" id="PF03717"/>
    </source>
</evidence>
<feature type="domain" description="Penicillin-binding protein dimerisation" evidence="5">
    <location>
        <begin position="39"/>
        <end position="207"/>
    </location>
</feature>
<organism evidence="6 7">
    <name type="scientific">Subtercola lobariae</name>
    <dbReference type="NCBI Taxonomy" id="1588641"/>
    <lineage>
        <taxon>Bacteria</taxon>
        <taxon>Bacillati</taxon>
        <taxon>Actinomycetota</taxon>
        <taxon>Actinomycetes</taxon>
        <taxon>Micrococcales</taxon>
        <taxon>Microbacteriaceae</taxon>
        <taxon>Subtercola</taxon>
    </lineage>
</organism>
<dbReference type="Gene3D" id="3.40.710.10">
    <property type="entry name" value="DD-peptidase/beta-lactamase superfamily"/>
    <property type="match status" value="1"/>
</dbReference>
<dbReference type="AlphaFoldDB" id="A0A917EY88"/>
<evidence type="ECO:0000256" key="2">
    <source>
        <dbReference type="ARBA" id="ARBA00007171"/>
    </source>
</evidence>
<keyword evidence="6" id="KW-0132">Cell division</keyword>
<dbReference type="Gene3D" id="3.30.450.330">
    <property type="match status" value="1"/>
</dbReference>
<dbReference type="Pfam" id="PF00905">
    <property type="entry name" value="Transpeptidase"/>
    <property type="match status" value="1"/>
</dbReference>
<dbReference type="SUPFAM" id="SSF56601">
    <property type="entry name" value="beta-lactamase/transpeptidase-like"/>
    <property type="match status" value="1"/>
</dbReference>
<keyword evidence="7" id="KW-1185">Reference proteome</keyword>
<dbReference type="GO" id="GO:0005886">
    <property type="term" value="C:plasma membrane"/>
    <property type="evidence" value="ECO:0007669"/>
    <property type="project" value="TreeGrafter"/>
</dbReference>
<dbReference type="Proteomes" id="UP000598775">
    <property type="component" value="Unassembled WGS sequence"/>
</dbReference>
<evidence type="ECO:0000313" key="6">
    <source>
        <dbReference type="EMBL" id="GGF33461.1"/>
    </source>
</evidence>